<protein>
    <submittedName>
        <fullName evidence="5">Uncharacterized protein</fullName>
    </submittedName>
</protein>
<keyword evidence="2 4" id="KW-0732">Signal</keyword>
<evidence type="ECO:0000313" key="5">
    <source>
        <dbReference type="Ensembl" id="ENSSGRP00000070819.1"/>
    </source>
</evidence>
<dbReference type="SMART" id="SM00364">
    <property type="entry name" value="LRR_BAC"/>
    <property type="match status" value="4"/>
</dbReference>
<keyword evidence="1" id="KW-0433">Leucine-rich repeat</keyword>
<feature type="chain" id="PRO_5025470523" evidence="4">
    <location>
        <begin position="24"/>
        <end position="415"/>
    </location>
</feature>
<dbReference type="Gene3D" id="3.80.10.10">
    <property type="entry name" value="Ribonuclease Inhibitor"/>
    <property type="match status" value="5"/>
</dbReference>
<dbReference type="AlphaFoldDB" id="A0A672Q965"/>
<dbReference type="PANTHER" id="PTHR24373">
    <property type="entry name" value="SLIT RELATED LEUCINE-RICH REPEAT NEURONAL PROTEIN"/>
    <property type="match status" value="1"/>
</dbReference>
<dbReference type="InterPro" id="IPR050328">
    <property type="entry name" value="Dev_Immune_Receptor"/>
</dbReference>
<dbReference type="InParanoid" id="A0A672Q965"/>
<sequence>ECLSLSFLFVLCYCYIAVRDFSGLPGLEEVVLSSGEIEQIDADVFRSHVLLRTLDLQKNKLRQRPRGLPSGLEILHLAHNRIHSLQESPLEGLKKLRVLHLQNNQISTLRTNTLALLQRLECLYLDGNKIESIHGAPGLPFLSLLSMGSNRISSISSTLPRSLVHLNLDRNQIRSLRNRDMSQLHNLITLSVSSNRLVSVDGGLHLPNLSVCELTSKLEKLDCRQNNIQEVTFQQLAGMKLLKHVFLENNSIQKFEANALRNCIQLTSLALEQNLLSAIPHVYVLPETLVRLDLKGNNIDTIHERELKPLRRLQVLYLRNNKLSTLPALNLPKLKVLYLDGNPWQCNCELIQVKKALLAKDVEIRPDFCSAVHESLDERRAYVLAQDICQKQTRDLLLESQTEHTDNEEYDDYDL</sequence>
<reference evidence="5" key="1">
    <citation type="submission" date="2025-08" db="UniProtKB">
        <authorList>
            <consortium name="Ensembl"/>
        </authorList>
    </citation>
    <scope>IDENTIFICATION</scope>
</reference>
<keyword evidence="6" id="KW-1185">Reference proteome</keyword>
<keyword evidence="3" id="KW-0677">Repeat</keyword>
<dbReference type="OMA" id="NCICENE"/>
<evidence type="ECO:0000256" key="1">
    <source>
        <dbReference type="ARBA" id="ARBA00022614"/>
    </source>
</evidence>
<dbReference type="InterPro" id="IPR032675">
    <property type="entry name" value="LRR_dom_sf"/>
</dbReference>
<evidence type="ECO:0000313" key="6">
    <source>
        <dbReference type="Proteomes" id="UP000472262"/>
    </source>
</evidence>
<dbReference type="PANTHER" id="PTHR24373:SF370">
    <property type="entry name" value="FISH-LIPS, ISOFORM E"/>
    <property type="match status" value="1"/>
</dbReference>
<organism evidence="5 6">
    <name type="scientific">Sinocyclocheilus grahami</name>
    <name type="common">Dianchi golden-line fish</name>
    <name type="synonym">Barbus grahami</name>
    <dbReference type="NCBI Taxonomy" id="75366"/>
    <lineage>
        <taxon>Eukaryota</taxon>
        <taxon>Metazoa</taxon>
        <taxon>Chordata</taxon>
        <taxon>Craniata</taxon>
        <taxon>Vertebrata</taxon>
        <taxon>Euteleostomi</taxon>
        <taxon>Actinopterygii</taxon>
        <taxon>Neopterygii</taxon>
        <taxon>Teleostei</taxon>
        <taxon>Ostariophysi</taxon>
        <taxon>Cypriniformes</taxon>
        <taxon>Cyprinidae</taxon>
        <taxon>Cyprininae</taxon>
        <taxon>Sinocyclocheilus</taxon>
    </lineage>
</organism>
<dbReference type="InterPro" id="IPR001611">
    <property type="entry name" value="Leu-rich_rpt"/>
</dbReference>
<dbReference type="Ensembl" id="ENSSGRT00000075426.1">
    <property type="protein sequence ID" value="ENSSGRP00000070819.1"/>
    <property type="gene ID" value="ENSSGRG00000036184.1"/>
</dbReference>
<evidence type="ECO:0000256" key="2">
    <source>
        <dbReference type="ARBA" id="ARBA00022729"/>
    </source>
</evidence>
<feature type="signal peptide" evidence="4">
    <location>
        <begin position="1"/>
        <end position="23"/>
    </location>
</feature>
<dbReference type="Pfam" id="PF13855">
    <property type="entry name" value="LRR_8"/>
    <property type="match status" value="3"/>
</dbReference>
<evidence type="ECO:0000256" key="3">
    <source>
        <dbReference type="ARBA" id="ARBA00022737"/>
    </source>
</evidence>
<dbReference type="SMART" id="SM00365">
    <property type="entry name" value="LRR_SD22"/>
    <property type="match status" value="5"/>
</dbReference>
<accession>A0A672Q965</accession>
<dbReference type="SMART" id="SM00369">
    <property type="entry name" value="LRR_TYP"/>
    <property type="match status" value="9"/>
</dbReference>
<dbReference type="SUPFAM" id="SSF52058">
    <property type="entry name" value="L domain-like"/>
    <property type="match status" value="1"/>
</dbReference>
<name>A0A672Q965_SINGR</name>
<proteinExistence type="predicted"/>
<dbReference type="PROSITE" id="PS51450">
    <property type="entry name" value="LRR"/>
    <property type="match status" value="6"/>
</dbReference>
<reference evidence="5" key="2">
    <citation type="submission" date="2025-09" db="UniProtKB">
        <authorList>
            <consortium name="Ensembl"/>
        </authorList>
    </citation>
    <scope>IDENTIFICATION</scope>
</reference>
<dbReference type="InterPro" id="IPR003591">
    <property type="entry name" value="Leu-rich_rpt_typical-subtyp"/>
</dbReference>
<evidence type="ECO:0000256" key="4">
    <source>
        <dbReference type="SAM" id="SignalP"/>
    </source>
</evidence>
<dbReference type="Proteomes" id="UP000472262">
    <property type="component" value="Unassembled WGS sequence"/>
</dbReference>